<accession>A0AAD9JBF1</accession>
<gene>
    <name evidence="2" type="ORF">LSH36_438g01005</name>
</gene>
<comment type="caution">
    <text evidence="2">The sequence shown here is derived from an EMBL/GenBank/DDBJ whole genome shotgun (WGS) entry which is preliminary data.</text>
</comment>
<evidence type="ECO:0000256" key="1">
    <source>
        <dbReference type="SAM" id="Coils"/>
    </source>
</evidence>
<feature type="coiled-coil region" evidence="1">
    <location>
        <begin position="103"/>
        <end position="361"/>
    </location>
</feature>
<keyword evidence="1" id="KW-0175">Coiled coil</keyword>
<sequence length="652" mass="76443">MQELASERERRWKAEEAARRLVDHIKQLETKAREEENLQDTAVLATTRLKQAIDQRERGFHQATFGSGWAEGVSGGGFYLNHNLVPSAVIIPGASVLWSHEEVRRLASQLEESKKSEDELQQALRVTQETAVGFEKEQLRKQAHEAKRLQDATMKAAASSREVEILQNNVRSLKGQIQQLQELLAAREQEHRKELEDRHRLGSPQLQELIQNETRSMEQMYHKKMEEQNDKYNQLSREYGDLEDEFRLALQIETNRFQELQTAFEKVSQELSQTKQMLSSIEHKEEKSTTLISELTSLVKEQKGRLSELSKAKQEQHHDYKERVQNLESHLEEARRRMVTLELLKQEKVKLQSQVQAQQSLIEGFRAEKKLWGDELAHQGSSLAQDRGRMEVKIEALSSEVATIKKQLQHETDIVRIKSKMIEDQTETIRKLKEAVQERDNEIRKAREETLKIQRELEDQLSGELMANQELQEKLDHARERKEQLKSEIVRIEDDLEESKRAHSVVGYKRLASGFKCKLRDLNKKWKEKSSLIAQLEQQVMAMKESWENKEKRLIEERDKAVRAASMAVEKLRSVDDAFRKQLDNKEESYQREIETLRSEKQEEIDLANKRVVEVEEEMRLLLRETESNKRLMEEKVKRLTKAFTELQQDVF</sequence>
<evidence type="ECO:0000313" key="3">
    <source>
        <dbReference type="Proteomes" id="UP001208570"/>
    </source>
</evidence>
<name>A0AAD9JBF1_9ANNE</name>
<dbReference type="Proteomes" id="UP001208570">
    <property type="component" value="Unassembled WGS sequence"/>
</dbReference>
<dbReference type="EMBL" id="JAODUP010000438">
    <property type="protein sequence ID" value="KAK2149744.1"/>
    <property type="molecule type" value="Genomic_DNA"/>
</dbReference>
<feature type="coiled-coil region" evidence="1">
    <location>
        <begin position="422"/>
        <end position="650"/>
    </location>
</feature>
<organism evidence="2 3">
    <name type="scientific">Paralvinella palmiformis</name>
    <dbReference type="NCBI Taxonomy" id="53620"/>
    <lineage>
        <taxon>Eukaryota</taxon>
        <taxon>Metazoa</taxon>
        <taxon>Spiralia</taxon>
        <taxon>Lophotrochozoa</taxon>
        <taxon>Annelida</taxon>
        <taxon>Polychaeta</taxon>
        <taxon>Sedentaria</taxon>
        <taxon>Canalipalpata</taxon>
        <taxon>Terebellida</taxon>
        <taxon>Terebelliformia</taxon>
        <taxon>Alvinellidae</taxon>
        <taxon>Paralvinella</taxon>
    </lineage>
</organism>
<proteinExistence type="predicted"/>
<evidence type="ECO:0000313" key="2">
    <source>
        <dbReference type="EMBL" id="KAK2149744.1"/>
    </source>
</evidence>
<keyword evidence="3" id="KW-1185">Reference proteome</keyword>
<dbReference type="AlphaFoldDB" id="A0AAD9JBF1"/>
<protein>
    <submittedName>
        <fullName evidence="2">Uncharacterized protein</fullName>
    </submittedName>
</protein>
<reference evidence="2" key="1">
    <citation type="journal article" date="2023" name="Mol. Biol. Evol.">
        <title>Third-Generation Sequencing Reveals the Adaptive Role of the Epigenome in Three Deep-Sea Polychaetes.</title>
        <authorList>
            <person name="Perez M."/>
            <person name="Aroh O."/>
            <person name="Sun Y."/>
            <person name="Lan Y."/>
            <person name="Juniper S.K."/>
            <person name="Young C.R."/>
            <person name="Angers B."/>
            <person name="Qian P.Y."/>
        </authorList>
    </citation>
    <scope>NUCLEOTIDE SEQUENCE</scope>
    <source>
        <strain evidence="2">P08H-3</strain>
    </source>
</reference>